<dbReference type="SUPFAM" id="SSF63446">
    <property type="entry name" value="Type I dockerin domain"/>
    <property type="match status" value="1"/>
</dbReference>
<feature type="chain" id="PRO_5039128724" evidence="9">
    <location>
        <begin position="23"/>
        <end position="908"/>
    </location>
</feature>
<dbReference type="InterPro" id="IPR008979">
    <property type="entry name" value="Galactose-bd-like_sf"/>
</dbReference>
<dbReference type="GO" id="GO:0009986">
    <property type="term" value="C:cell surface"/>
    <property type="evidence" value="ECO:0007669"/>
    <property type="project" value="TreeGrafter"/>
</dbReference>
<dbReference type="InterPro" id="IPR022790">
    <property type="entry name" value="GH26_dom"/>
</dbReference>
<dbReference type="OrthoDB" id="9800955at2"/>
<dbReference type="EMBL" id="RLII01000001">
    <property type="protein sequence ID" value="RXE60716.1"/>
    <property type="molecule type" value="Genomic_DNA"/>
</dbReference>
<dbReference type="Pfam" id="PF00404">
    <property type="entry name" value="Dockerin_1"/>
    <property type="match status" value="1"/>
</dbReference>
<dbReference type="GO" id="GO:0005576">
    <property type="term" value="C:extracellular region"/>
    <property type="evidence" value="ECO:0007669"/>
    <property type="project" value="TreeGrafter"/>
</dbReference>
<feature type="compositionally biased region" description="Pro residues" evidence="8">
    <location>
        <begin position="310"/>
        <end position="322"/>
    </location>
</feature>
<keyword evidence="3" id="KW-0136">Cellulose degradation</keyword>
<dbReference type="GO" id="GO:0030245">
    <property type="term" value="P:cellulose catabolic process"/>
    <property type="evidence" value="ECO:0007669"/>
    <property type="project" value="UniProtKB-KW"/>
</dbReference>
<name>A0A4Q0I8D0_9FIRM</name>
<evidence type="ECO:0000256" key="7">
    <source>
        <dbReference type="PROSITE-ProRule" id="PRU01100"/>
    </source>
</evidence>
<dbReference type="Gene3D" id="1.10.1330.10">
    <property type="entry name" value="Dockerin domain"/>
    <property type="match status" value="1"/>
</dbReference>
<evidence type="ECO:0000256" key="5">
    <source>
        <dbReference type="ARBA" id="ARBA00023295"/>
    </source>
</evidence>
<protein>
    <submittedName>
        <fullName evidence="12">Endoglucanase</fullName>
    </submittedName>
</protein>
<comment type="similarity">
    <text evidence="7">Belongs to the glycosyl hydrolase 26 family.</text>
</comment>
<dbReference type="Pfam" id="PF00150">
    <property type="entry name" value="Cellulase"/>
    <property type="match status" value="1"/>
</dbReference>
<comment type="caution">
    <text evidence="12">The sequence shown here is derived from an EMBL/GenBank/DDBJ whole genome shotgun (WGS) entry which is preliminary data.</text>
</comment>
<keyword evidence="6" id="KW-0624">Polysaccharide degradation</keyword>
<dbReference type="CDD" id="cd14256">
    <property type="entry name" value="Dockerin_I"/>
    <property type="match status" value="1"/>
</dbReference>
<evidence type="ECO:0000256" key="6">
    <source>
        <dbReference type="ARBA" id="ARBA00023326"/>
    </source>
</evidence>
<dbReference type="GO" id="GO:0008810">
    <property type="term" value="F:cellulase activity"/>
    <property type="evidence" value="ECO:0007669"/>
    <property type="project" value="InterPro"/>
</dbReference>
<dbReference type="AlphaFoldDB" id="A0A4Q0I8D0"/>
<keyword evidence="13" id="KW-1185">Reference proteome</keyword>
<dbReference type="InterPro" id="IPR017853">
    <property type="entry name" value="GH"/>
</dbReference>
<feature type="domain" description="GH26" evidence="10">
    <location>
        <begin position="1"/>
        <end position="298"/>
    </location>
</feature>
<keyword evidence="4" id="KW-0119">Carbohydrate metabolism</keyword>
<dbReference type="PROSITE" id="PS00448">
    <property type="entry name" value="CLOS_CELLULOSOME_RPT"/>
    <property type="match status" value="1"/>
</dbReference>
<keyword evidence="5 7" id="KW-0326">Glycosidase</keyword>
<keyword evidence="1 9" id="KW-0732">Signal</keyword>
<reference evidence="13" key="1">
    <citation type="submission" date="2018-11" db="EMBL/GenBank/DDBJ databases">
        <title>Genome sequencing of a novel mesophilic and cellulolytic organism within the genus Hungateiclostridium.</title>
        <authorList>
            <person name="Rettenmaier R."/>
            <person name="Liebl W."/>
            <person name="Zverlov V."/>
        </authorList>
    </citation>
    <scope>NUCLEOTIDE SEQUENCE [LARGE SCALE GENOMIC DNA]</scope>
    <source>
        <strain evidence="13">N2K1</strain>
    </source>
</reference>
<dbReference type="Pfam" id="PF02156">
    <property type="entry name" value="Glyco_hydro_26"/>
    <property type="match status" value="1"/>
</dbReference>
<dbReference type="PROSITE" id="PS00018">
    <property type="entry name" value="EF_HAND_1"/>
    <property type="match status" value="1"/>
</dbReference>
<dbReference type="PROSITE" id="PS51766">
    <property type="entry name" value="DOCKERIN"/>
    <property type="match status" value="1"/>
</dbReference>
<gene>
    <name evidence="12" type="ORF">EFD62_02005</name>
</gene>
<organism evidence="12 13">
    <name type="scientific">Acetivibrio mesophilus</name>
    <dbReference type="NCBI Taxonomy" id="2487273"/>
    <lineage>
        <taxon>Bacteria</taxon>
        <taxon>Bacillati</taxon>
        <taxon>Bacillota</taxon>
        <taxon>Clostridia</taxon>
        <taxon>Eubacteriales</taxon>
        <taxon>Oscillospiraceae</taxon>
        <taxon>Acetivibrio</taxon>
    </lineage>
</organism>
<dbReference type="InterPro" id="IPR050386">
    <property type="entry name" value="Glycosyl_hydrolase_5"/>
</dbReference>
<feature type="signal peptide" evidence="9">
    <location>
        <begin position="1"/>
        <end position="22"/>
    </location>
</feature>
<dbReference type="Proteomes" id="UP000289166">
    <property type="component" value="Unassembled WGS sequence"/>
</dbReference>
<dbReference type="InterPro" id="IPR001547">
    <property type="entry name" value="Glyco_hydro_5"/>
</dbReference>
<accession>A0A4Q0I8D0</accession>
<feature type="domain" description="Dockerin" evidence="11">
    <location>
        <begin position="835"/>
        <end position="908"/>
    </location>
</feature>
<dbReference type="Gene3D" id="2.60.120.430">
    <property type="entry name" value="Galactose-binding lectin"/>
    <property type="match status" value="1"/>
</dbReference>
<feature type="active site" description="Nucleophile" evidence="7">
    <location>
        <position position="244"/>
    </location>
</feature>
<dbReference type="InterPro" id="IPR018087">
    <property type="entry name" value="Glyco_hydro_5_CS"/>
</dbReference>
<proteinExistence type="inferred from homology"/>
<dbReference type="GO" id="GO:0008422">
    <property type="term" value="F:beta-glucosidase activity"/>
    <property type="evidence" value="ECO:0007669"/>
    <property type="project" value="TreeGrafter"/>
</dbReference>
<dbReference type="Pfam" id="PF03425">
    <property type="entry name" value="CBM_11"/>
    <property type="match status" value="1"/>
</dbReference>
<dbReference type="PANTHER" id="PTHR31297">
    <property type="entry name" value="GLUCAN ENDO-1,6-BETA-GLUCOSIDASE B"/>
    <property type="match status" value="1"/>
</dbReference>
<keyword evidence="2 7" id="KW-0378">Hydrolase</keyword>
<dbReference type="RefSeq" id="WP_069194538.1">
    <property type="nucleotide sequence ID" value="NZ_RLII01000001.1"/>
</dbReference>
<dbReference type="SUPFAM" id="SSF49785">
    <property type="entry name" value="Galactose-binding domain-like"/>
    <property type="match status" value="1"/>
</dbReference>
<evidence type="ECO:0000256" key="4">
    <source>
        <dbReference type="ARBA" id="ARBA00023277"/>
    </source>
</evidence>
<dbReference type="InterPro" id="IPR036439">
    <property type="entry name" value="Dockerin_dom_sf"/>
</dbReference>
<evidence type="ECO:0000256" key="8">
    <source>
        <dbReference type="SAM" id="MobiDB-lite"/>
    </source>
</evidence>
<dbReference type="PANTHER" id="PTHR31297:SF17">
    <property type="entry name" value="ENDOGLUCANASE"/>
    <property type="match status" value="1"/>
</dbReference>
<dbReference type="InterPro" id="IPR002105">
    <property type="entry name" value="Dockerin_1_rpt"/>
</dbReference>
<dbReference type="PROSITE" id="PS51764">
    <property type="entry name" value="GH26"/>
    <property type="match status" value="1"/>
</dbReference>
<dbReference type="Gene3D" id="3.20.20.80">
    <property type="entry name" value="Glycosidases"/>
    <property type="match status" value="2"/>
</dbReference>
<evidence type="ECO:0000313" key="12">
    <source>
        <dbReference type="EMBL" id="RXE60716.1"/>
    </source>
</evidence>
<feature type="region of interest" description="Disordered" evidence="8">
    <location>
        <begin position="302"/>
        <end position="331"/>
    </location>
</feature>
<dbReference type="InterPro" id="IPR018247">
    <property type="entry name" value="EF_Hand_1_Ca_BS"/>
</dbReference>
<feature type="active site" description="Proton donor" evidence="7">
    <location>
        <position position="131"/>
    </location>
</feature>
<dbReference type="PROSITE" id="PS00659">
    <property type="entry name" value="GLYCOSYL_HYDROL_F5"/>
    <property type="match status" value="1"/>
</dbReference>
<evidence type="ECO:0000256" key="9">
    <source>
        <dbReference type="SAM" id="SignalP"/>
    </source>
</evidence>
<dbReference type="InterPro" id="IPR016134">
    <property type="entry name" value="Dockerin_dom"/>
</dbReference>
<evidence type="ECO:0000259" key="10">
    <source>
        <dbReference type="PROSITE" id="PS51764"/>
    </source>
</evidence>
<dbReference type="InterPro" id="IPR005087">
    <property type="entry name" value="CBM11"/>
</dbReference>
<sequence>MKKRILVSLLVLSILTSLFSFQSLGQNNTNLKFGAWVGTQPSESAINSFQELQGKKLDIVHQFINWSTNFSWVKPYADAVYQNGSILMITWEPWEYNTVDIKNGRADAYITRMAQDIKAYGKEIWLRPLHEANGNWYPWAIGYPDKANTNDTYIAAFRRIVDIFRTNGVTNVKWVYNVNCDNVGDGTSYMGYYPGDNYVDYTSIDGYNWGTTQDWGSQWQSFDQIFSRAYNALNSINKPMIIAEFSSAEIGGNKARWITETYNTIKTSYTKVFAAVWFHEDKETDWRINSSPAALEAYKNAIGAGSSNPTPTPTPKSTPTPLPTSTSTNTTKPFEMVRKMGMGTNLGNTLEAPYEGDWSKRAMEYYFDDFKAAGYQNVRIPVRWDNHTMNTYPYTIDKAFLDRVEQVVDWSLSRGFVTVINSHHDDWIKENYDGNIERFEMIWEQIAERFKDKSEDLLFEIMNEPFGNITDSQIDDMNSRILKIIRKTNPTRIVIVGGGFWNSYNALVNIKIPNDPYLIGTFHYYDPYDFTHKWKGTWGTKEDMDTVARVFDYVKSWSDRNNIPVYLGEFAVMSYADGPSRIKWYDFISDQALERGFACSVWDNSLFGSLEYDMGIYNRDTRTFDTEVLNAVLNPGTYPSYSPKPTQTPAPTKPPVTPAVGEKILDDFEGVLNWGSYSGEGAKASSKMSTGKSGNGLEITYTGSADGYWGTAYNLEDGDWSKWLKLSFDIKSLDTSTNEIRVLLTEQSITGEGDGEHWVYSITPGSSWETIEIPFSDFKRRLDYQPPGQDMSGTLDLEKLCAIHFSYANSGSGKFVVDNMKLIGITSDPSPSPTPSIKHGDMNFDGKVTSTDLAMLKRYLIKALKFDTIEQEENFKKAADLNRDNKVDSTDFTVLKRYLLKIIKEIPI</sequence>
<evidence type="ECO:0000313" key="13">
    <source>
        <dbReference type="Proteomes" id="UP000289166"/>
    </source>
</evidence>
<evidence type="ECO:0000256" key="2">
    <source>
        <dbReference type="ARBA" id="ARBA00022801"/>
    </source>
</evidence>
<evidence type="ECO:0000256" key="1">
    <source>
        <dbReference type="ARBA" id="ARBA00022729"/>
    </source>
</evidence>
<dbReference type="SUPFAM" id="SSF51445">
    <property type="entry name" value="(Trans)glycosidases"/>
    <property type="match status" value="2"/>
</dbReference>
<evidence type="ECO:0000256" key="3">
    <source>
        <dbReference type="ARBA" id="ARBA00023001"/>
    </source>
</evidence>
<evidence type="ECO:0000259" key="11">
    <source>
        <dbReference type="PROSITE" id="PS51766"/>
    </source>
</evidence>